<proteinExistence type="predicted"/>
<dbReference type="EMBL" id="VSSQ01000225">
    <property type="protein sequence ID" value="MPL86665.1"/>
    <property type="molecule type" value="Genomic_DNA"/>
</dbReference>
<organism evidence="2">
    <name type="scientific">bioreactor metagenome</name>
    <dbReference type="NCBI Taxonomy" id="1076179"/>
    <lineage>
        <taxon>unclassified sequences</taxon>
        <taxon>metagenomes</taxon>
        <taxon>ecological metagenomes</taxon>
    </lineage>
</organism>
<name>A0A644V6K3_9ZZZZ</name>
<feature type="region of interest" description="Disordered" evidence="1">
    <location>
        <begin position="27"/>
        <end position="49"/>
    </location>
</feature>
<dbReference type="AlphaFoldDB" id="A0A644V6K3"/>
<accession>A0A644V6K3</accession>
<reference evidence="2" key="1">
    <citation type="submission" date="2019-08" db="EMBL/GenBank/DDBJ databases">
        <authorList>
            <person name="Kucharzyk K."/>
            <person name="Murdoch R.W."/>
            <person name="Higgins S."/>
            <person name="Loffler F."/>
        </authorList>
    </citation>
    <scope>NUCLEOTIDE SEQUENCE</scope>
</reference>
<evidence type="ECO:0000256" key="1">
    <source>
        <dbReference type="SAM" id="MobiDB-lite"/>
    </source>
</evidence>
<evidence type="ECO:0000313" key="2">
    <source>
        <dbReference type="EMBL" id="MPL86665.1"/>
    </source>
</evidence>
<comment type="caution">
    <text evidence="2">The sequence shown here is derived from an EMBL/GenBank/DDBJ whole genome shotgun (WGS) entry which is preliminary data.</text>
</comment>
<protein>
    <submittedName>
        <fullName evidence="2">Uncharacterized protein</fullName>
    </submittedName>
</protein>
<sequence length="49" mass="5645">MGMIEPQILQELKTGVLMGNTYIWVSDKPDDKNKSFDAYSSEMNQKPEH</sequence>
<gene>
    <name evidence="2" type="ORF">SDC9_32649</name>
</gene>